<dbReference type="Proteomes" id="UP001530400">
    <property type="component" value="Unassembled WGS sequence"/>
</dbReference>
<evidence type="ECO:0000259" key="2">
    <source>
        <dbReference type="Pfam" id="PF24906"/>
    </source>
</evidence>
<feature type="compositionally biased region" description="Polar residues" evidence="1">
    <location>
        <begin position="80"/>
        <end position="89"/>
    </location>
</feature>
<sequence length="612" mass="66938">MSETPGNVGSHAQAYAEHLKYPEEIMDQSNAKGGIDSQDDSSRSSDELAELPSYEVKLGGEKPSRGHKKNLSETFDDILNITTDSTSKQMPELPPPADPAEDSSDPDLPQEPEVVPAKLIEAKHRFANPDHLSFELDAQSNLGAPVYHPTTSHGGEYLATSGDVYHQYTYPPQLYQFSSNGAPESYPMPPPPPVLTPSSTDSRKHRREISEHQPMAHRRKNTSGELEDTKWSYADRDNEVDIMAPIQDNQYQASPTTDSHPTINAAYFLQGYTQPPYGNGGFYAPSISSAHSDSGASYNLGSAPLLAAYYGQSNSLRTSPTLGLYQSVQPSYPYQGYNGYGAFTTGLMPGDHNGNQYLDHHHRKQSSLGAFLATTGIFEEVFHEMETKGYESAPENIEEHAIQATTEPIAYSSTEQLSSSLTKNLSDDAFFKQFYKAIHEDEDTPFIATDGQRNFSSERTSSIPAGLGLQPNTLASNAIPKLVLKKQISAPDSNRHRRKCAVVSCPNRVVQGGLCISHGARRKTCNFPGCTKNVKKQGKCSAHGPERKRCEAEGCTKVAVQGGKCISHGAKKKGCGIEGCTKQSIMGGMCKKHYDEYSECNVLVSYIQAIIY</sequence>
<name>A0ABD3P560_9STRA</name>
<feature type="compositionally biased region" description="Acidic residues" evidence="1">
    <location>
        <begin position="99"/>
        <end position="110"/>
    </location>
</feature>
<dbReference type="Pfam" id="PF24906">
    <property type="entry name" value="Zf_WRKY19"/>
    <property type="match status" value="1"/>
</dbReference>
<feature type="region of interest" description="Disordered" evidence="1">
    <location>
        <begin position="179"/>
        <end position="226"/>
    </location>
</feature>
<accession>A0ABD3P560</accession>
<dbReference type="AlphaFoldDB" id="A0ABD3P560"/>
<organism evidence="3 4">
    <name type="scientific">Cyclotella atomus</name>
    <dbReference type="NCBI Taxonomy" id="382360"/>
    <lineage>
        <taxon>Eukaryota</taxon>
        <taxon>Sar</taxon>
        <taxon>Stramenopiles</taxon>
        <taxon>Ochrophyta</taxon>
        <taxon>Bacillariophyta</taxon>
        <taxon>Coscinodiscophyceae</taxon>
        <taxon>Thalassiosirophycidae</taxon>
        <taxon>Stephanodiscales</taxon>
        <taxon>Stephanodiscaceae</taxon>
        <taxon>Cyclotella</taxon>
    </lineage>
</organism>
<feature type="domain" description="WRKY19-like zinc finger" evidence="2">
    <location>
        <begin position="548"/>
        <end position="569"/>
    </location>
</feature>
<keyword evidence="4" id="KW-1185">Reference proteome</keyword>
<dbReference type="PANTHER" id="PTHR31827:SF1">
    <property type="entry name" value="EMB|CAB89363.1"/>
    <property type="match status" value="1"/>
</dbReference>
<feature type="region of interest" description="Disordered" evidence="1">
    <location>
        <begin position="1"/>
        <end position="113"/>
    </location>
</feature>
<dbReference type="PANTHER" id="PTHR31827">
    <property type="entry name" value="EMB|CAB89363.1"/>
    <property type="match status" value="1"/>
</dbReference>
<dbReference type="EMBL" id="JALLPJ020000802">
    <property type="protein sequence ID" value="KAL3782553.1"/>
    <property type="molecule type" value="Genomic_DNA"/>
</dbReference>
<evidence type="ECO:0000313" key="4">
    <source>
        <dbReference type="Proteomes" id="UP001530400"/>
    </source>
</evidence>
<gene>
    <name evidence="3" type="ORF">ACHAWO_000753</name>
</gene>
<dbReference type="InterPro" id="IPR056866">
    <property type="entry name" value="Znf_WRKY19"/>
</dbReference>
<evidence type="ECO:0000256" key="1">
    <source>
        <dbReference type="SAM" id="MobiDB-lite"/>
    </source>
</evidence>
<comment type="caution">
    <text evidence="3">The sequence shown here is derived from an EMBL/GenBank/DDBJ whole genome shotgun (WGS) entry which is preliminary data.</text>
</comment>
<feature type="compositionally biased region" description="Pro residues" evidence="1">
    <location>
        <begin position="186"/>
        <end position="195"/>
    </location>
</feature>
<protein>
    <recommendedName>
        <fullName evidence="2">WRKY19-like zinc finger domain-containing protein</fullName>
    </recommendedName>
</protein>
<proteinExistence type="predicted"/>
<evidence type="ECO:0000313" key="3">
    <source>
        <dbReference type="EMBL" id="KAL3782553.1"/>
    </source>
</evidence>
<reference evidence="3 4" key="1">
    <citation type="submission" date="2024-10" db="EMBL/GenBank/DDBJ databases">
        <title>Updated reference genomes for cyclostephanoid diatoms.</title>
        <authorList>
            <person name="Roberts W.R."/>
            <person name="Alverson A.J."/>
        </authorList>
    </citation>
    <scope>NUCLEOTIDE SEQUENCE [LARGE SCALE GENOMIC DNA]</scope>
    <source>
        <strain evidence="3 4">AJA010-31</strain>
    </source>
</reference>